<evidence type="ECO:0000313" key="1">
    <source>
        <dbReference type="EMBL" id="VXB54815.1"/>
    </source>
</evidence>
<accession>A0A653RM00</accession>
<dbReference type="Gene3D" id="2.160.10.10">
    <property type="entry name" value="Hexapeptide repeat proteins"/>
    <property type="match status" value="1"/>
</dbReference>
<reference evidence="1 2" key="1">
    <citation type="submission" date="2019-10" db="EMBL/GenBank/DDBJ databases">
        <authorList>
            <person name="Karimi E."/>
        </authorList>
    </citation>
    <scope>NUCLEOTIDE SEQUENCE [LARGE SCALE GENOMIC DNA]</scope>
    <source>
        <strain evidence="1">Bacillus sp. 348</strain>
    </source>
</reference>
<dbReference type="Proteomes" id="UP000433089">
    <property type="component" value="Unassembled WGS sequence"/>
</dbReference>
<proteinExistence type="predicted"/>
<organism evidence="1 2">
    <name type="scientific">Bacillus altitudinis</name>
    <dbReference type="NCBI Taxonomy" id="293387"/>
    <lineage>
        <taxon>Bacteria</taxon>
        <taxon>Bacillati</taxon>
        <taxon>Bacillota</taxon>
        <taxon>Bacilli</taxon>
        <taxon>Bacillales</taxon>
        <taxon>Bacillaceae</taxon>
        <taxon>Bacillus</taxon>
    </lineage>
</organism>
<sequence>MDGRRCHYQSRCDNRRHAVIASGAVVTKDVPANVIVGGNPAKILKHLEE</sequence>
<dbReference type="AlphaFoldDB" id="A0A653RM00"/>
<dbReference type="SUPFAM" id="SSF51161">
    <property type="entry name" value="Trimeric LpxA-like enzymes"/>
    <property type="match status" value="1"/>
</dbReference>
<protein>
    <recommendedName>
        <fullName evidence="3">Maltose O-acetyltransferase</fullName>
    </recommendedName>
</protein>
<evidence type="ECO:0008006" key="3">
    <source>
        <dbReference type="Google" id="ProtNLM"/>
    </source>
</evidence>
<dbReference type="EMBL" id="CABWLH010000009">
    <property type="protein sequence ID" value="VXB54815.1"/>
    <property type="molecule type" value="Genomic_DNA"/>
</dbReference>
<evidence type="ECO:0000313" key="2">
    <source>
        <dbReference type="Proteomes" id="UP000433089"/>
    </source>
</evidence>
<dbReference type="InterPro" id="IPR011004">
    <property type="entry name" value="Trimer_LpxA-like_sf"/>
</dbReference>
<name>A0A653RM00_BACAB</name>
<gene>
    <name evidence="1" type="ORF">BACI348_40974</name>
</gene>